<dbReference type="SUPFAM" id="SSF81653">
    <property type="entry name" value="Calcium ATPase, transduction domain A"/>
    <property type="match status" value="1"/>
</dbReference>
<dbReference type="Gene3D" id="3.40.1110.10">
    <property type="entry name" value="Calcium-transporting ATPase, cytoplasmic domain N"/>
    <property type="match status" value="2"/>
</dbReference>
<keyword evidence="6 11" id="KW-0547">Nucleotide-binding</keyword>
<keyword evidence="9 11" id="KW-1133">Transmembrane helix</keyword>
<keyword evidence="15" id="KW-1185">Reference proteome</keyword>
<accession>A0A9W7GL92</accession>
<evidence type="ECO:0000256" key="11">
    <source>
        <dbReference type="RuleBase" id="RU362081"/>
    </source>
</evidence>
<dbReference type="PANTHER" id="PTHR43520:SF8">
    <property type="entry name" value="P-TYPE CU(+) TRANSPORTER"/>
    <property type="match status" value="1"/>
</dbReference>
<comment type="caution">
    <text evidence="14">The sequence shown here is derived from an EMBL/GenBank/DDBJ whole genome shotgun (WGS) entry which is preliminary data.</text>
</comment>
<protein>
    <recommendedName>
        <fullName evidence="13">HMA domain-containing protein</fullName>
    </recommendedName>
</protein>
<sequence length="996" mass="105858">MFNFGSKTSEVRSASTSGTEMADLSLSTPCPSCSRPNCPCGSDCECGPFCRCKTSDIIDAVKSVHPNKKYTAITDIELGLSTEASSLIGSASFYRVRLSISGMTCTNCSSAVIRCVNNLSSKNSNAVHSCDISLVLHQGDIVVRKDCGLTAEIIAEEISDAGYDSVILEVMDPYVLAEDTANDKFFGVEGDGLKVCELDLAEASDATSIGKMLKEGFEGRVLFVEELPADDKNPIGLRVKYEPHPSVGPRYFLKAVAGSTIRAKVTSSSSTSTKTILAKKKQAMLLSLLGTVPVFMTTMVLTRFPSIHRAFMSKLTDGSGLTVESLILFIFATPVQFGSGRPFYVGTMKSFRSRVLGMDSLIAIGTSASYLYGVISMIQAASTGVPNMGAHFFETSAVLITFVLLGKYLQAAATRSTSKALTKLMDLAPKTATLVTKKGGDREYWLPDESFDESEGTVETEISVDLIQTGDVLKLIRAASVPCDGTLLSGELSCNEAMITGEPLPAPKIPGADVIGGTTVAEGFGYIRAVNTGEDTALSQIVRLMETAQGGKAPVQLYADKISGVFVPFVTSVSLASFVIWFSLSSTGVVPDSWIPSDEGPFMFSFIFAITTLVIACPCALGLAAPTAIMTGTGVGAQNGVLIKGGEALESAANVDTIIFDKTGTLTMGKPAVEEFVHLDDKVANDELLWMVLCAERSSEHPLAVAVVKYCEARLSELESDFASKVFSPPEFQAVTGKGVSCNVNGRTVAIGNRPFMKLLKIPPADNEVERRMLAMEDTGATAILVAVDGELAAVCGISDELKDDSPDTISRLRGSGVECWMVTGDNARTARAIARRVGLDERYVVSEALPATKVLKVESLQKDGKVVAMVGDGINDSPALVQANLGVAIGAGTDIAIEAADMVLVRNCVSDVAVALDLSKAIFSRIKLNFVWALLYNSLGIPIAAGMLYPWWRTTLPPVVAAAAMALSSVSVVLSSLHLRLWKPKWRVASAHYDQ</sequence>
<dbReference type="SFLD" id="SFLDS00003">
    <property type="entry name" value="Haloacid_Dehalogenase"/>
    <property type="match status" value="1"/>
</dbReference>
<dbReference type="SUPFAM" id="SSF55008">
    <property type="entry name" value="HMA, heavy metal-associated domain"/>
    <property type="match status" value="1"/>
</dbReference>
<dbReference type="Gene3D" id="3.40.50.1000">
    <property type="entry name" value="HAD superfamily/HAD-like"/>
    <property type="match status" value="1"/>
</dbReference>
<dbReference type="SFLD" id="SFLDF00027">
    <property type="entry name" value="p-type_atpase"/>
    <property type="match status" value="1"/>
</dbReference>
<evidence type="ECO:0000256" key="12">
    <source>
        <dbReference type="SAM" id="MobiDB-lite"/>
    </source>
</evidence>
<keyword evidence="10 11" id="KW-0472">Membrane</keyword>
<evidence type="ECO:0000256" key="4">
    <source>
        <dbReference type="ARBA" id="ARBA00022692"/>
    </source>
</evidence>
<feature type="transmembrane region" description="Helical" evidence="11">
    <location>
        <begin position="562"/>
        <end position="582"/>
    </location>
</feature>
<dbReference type="SUPFAM" id="SSF56784">
    <property type="entry name" value="HAD-like"/>
    <property type="match status" value="1"/>
</dbReference>
<dbReference type="Gene3D" id="3.30.70.100">
    <property type="match status" value="1"/>
</dbReference>
<evidence type="ECO:0000256" key="10">
    <source>
        <dbReference type="ARBA" id="ARBA00023136"/>
    </source>
</evidence>
<comment type="similarity">
    <text evidence="2 11">Belongs to the cation transport ATPase (P-type) (TC 3.A.3) family. Type IB subfamily.</text>
</comment>
<dbReference type="Gene3D" id="2.70.150.10">
    <property type="entry name" value="Calcium-transporting ATPase, cytoplasmic transduction domain A"/>
    <property type="match status" value="1"/>
</dbReference>
<dbReference type="InterPro" id="IPR027256">
    <property type="entry name" value="P-typ_ATPase_IB"/>
</dbReference>
<feature type="transmembrane region" description="Helical" evidence="11">
    <location>
        <begin position="361"/>
        <end position="382"/>
    </location>
</feature>
<dbReference type="InterPro" id="IPR036412">
    <property type="entry name" value="HAD-like_sf"/>
</dbReference>
<dbReference type="GO" id="GO:0005524">
    <property type="term" value="F:ATP binding"/>
    <property type="evidence" value="ECO:0007669"/>
    <property type="project" value="UniProtKB-UniRule"/>
</dbReference>
<feature type="transmembrane region" description="Helical" evidence="11">
    <location>
        <begin position="931"/>
        <end position="953"/>
    </location>
</feature>
<dbReference type="Proteomes" id="UP001165065">
    <property type="component" value="Unassembled WGS sequence"/>
</dbReference>
<dbReference type="InterPro" id="IPR008250">
    <property type="entry name" value="ATPase_P-typ_transduc_dom_A_sf"/>
</dbReference>
<dbReference type="InterPro" id="IPR018303">
    <property type="entry name" value="ATPase_P-typ_P_site"/>
</dbReference>
<dbReference type="InterPro" id="IPR036163">
    <property type="entry name" value="HMA_dom_sf"/>
</dbReference>
<dbReference type="InterPro" id="IPR023299">
    <property type="entry name" value="ATPase_P-typ_cyto_dom_N"/>
</dbReference>
<dbReference type="InterPro" id="IPR059000">
    <property type="entry name" value="ATPase_P-type_domA"/>
</dbReference>
<dbReference type="SUPFAM" id="SSF81665">
    <property type="entry name" value="Calcium ATPase, transmembrane domain M"/>
    <property type="match status" value="1"/>
</dbReference>
<dbReference type="GO" id="GO:0043682">
    <property type="term" value="F:P-type divalent copper transporter activity"/>
    <property type="evidence" value="ECO:0007669"/>
    <property type="project" value="TreeGrafter"/>
</dbReference>
<feature type="transmembrane region" description="Helical" evidence="11">
    <location>
        <begin position="283"/>
        <end position="301"/>
    </location>
</feature>
<dbReference type="OrthoDB" id="432719at2759"/>
<evidence type="ECO:0000256" key="3">
    <source>
        <dbReference type="ARBA" id="ARBA00022475"/>
    </source>
</evidence>
<dbReference type="InterPro" id="IPR044492">
    <property type="entry name" value="P_typ_ATPase_HD_dom"/>
</dbReference>
<dbReference type="CDD" id="cd00371">
    <property type="entry name" value="HMA"/>
    <property type="match status" value="1"/>
</dbReference>
<dbReference type="NCBIfam" id="TIGR01494">
    <property type="entry name" value="ATPase_P-type"/>
    <property type="match status" value="1"/>
</dbReference>
<evidence type="ECO:0000256" key="7">
    <source>
        <dbReference type="ARBA" id="ARBA00022840"/>
    </source>
</evidence>
<feature type="domain" description="HMA" evidence="13">
    <location>
        <begin position="94"/>
        <end position="166"/>
    </location>
</feature>
<reference evidence="15" key="1">
    <citation type="journal article" date="2023" name="Commun. Biol.">
        <title>Genome analysis of Parmales, the sister group of diatoms, reveals the evolutionary specialization of diatoms from phago-mixotrophs to photoautotrophs.</title>
        <authorList>
            <person name="Ban H."/>
            <person name="Sato S."/>
            <person name="Yoshikawa S."/>
            <person name="Yamada K."/>
            <person name="Nakamura Y."/>
            <person name="Ichinomiya M."/>
            <person name="Sato N."/>
            <person name="Blanc-Mathieu R."/>
            <person name="Endo H."/>
            <person name="Kuwata A."/>
            <person name="Ogata H."/>
        </authorList>
    </citation>
    <scope>NUCLEOTIDE SEQUENCE [LARGE SCALE GENOMIC DNA]</scope>
</reference>
<dbReference type="PROSITE" id="PS50846">
    <property type="entry name" value="HMA_2"/>
    <property type="match status" value="1"/>
</dbReference>
<evidence type="ECO:0000256" key="8">
    <source>
        <dbReference type="ARBA" id="ARBA00022967"/>
    </source>
</evidence>
<dbReference type="PROSITE" id="PS00154">
    <property type="entry name" value="ATPASE_E1_E2"/>
    <property type="match status" value="1"/>
</dbReference>
<feature type="transmembrane region" description="Helical" evidence="11">
    <location>
        <begin position="388"/>
        <end position="409"/>
    </location>
</feature>
<dbReference type="InterPro" id="IPR023298">
    <property type="entry name" value="ATPase_P-typ_TM_dom_sf"/>
</dbReference>
<feature type="transmembrane region" description="Helical" evidence="11">
    <location>
        <begin position="602"/>
        <end position="624"/>
    </location>
</feature>
<evidence type="ECO:0000259" key="13">
    <source>
        <dbReference type="PROSITE" id="PS50846"/>
    </source>
</evidence>
<feature type="compositionally biased region" description="Polar residues" evidence="12">
    <location>
        <begin position="1"/>
        <end position="19"/>
    </location>
</feature>
<keyword evidence="7 11" id="KW-0067">ATP-binding</keyword>
<dbReference type="CDD" id="cd02094">
    <property type="entry name" value="P-type_ATPase_Cu-like"/>
    <property type="match status" value="1"/>
</dbReference>
<dbReference type="GO" id="GO:0005507">
    <property type="term" value="F:copper ion binding"/>
    <property type="evidence" value="ECO:0007669"/>
    <property type="project" value="TreeGrafter"/>
</dbReference>
<evidence type="ECO:0000313" key="15">
    <source>
        <dbReference type="Proteomes" id="UP001165065"/>
    </source>
</evidence>
<dbReference type="SFLD" id="SFLDG00002">
    <property type="entry name" value="C1.7:_P-type_atpase_like"/>
    <property type="match status" value="1"/>
</dbReference>
<evidence type="ECO:0000256" key="9">
    <source>
        <dbReference type="ARBA" id="ARBA00022989"/>
    </source>
</evidence>
<feature type="transmembrane region" description="Helical" evidence="11">
    <location>
        <begin position="959"/>
        <end position="978"/>
    </location>
</feature>
<dbReference type="InterPro" id="IPR017969">
    <property type="entry name" value="Heavy-metal-associated_CS"/>
</dbReference>
<dbReference type="GO" id="GO:0005886">
    <property type="term" value="C:plasma membrane"/>
    <property type="evidence" value="ECO:0007669"/>
    <property type="project" value="UniProtKB-SubCell"/>
</dbReference>
<keyword evidence="4 11" id="KW-0812">Transmembrane</keyword>
<dbReference type="EMBL" id="BRYA01000358">
    <property type="protein sequence ID" value="GMI47789.1"/>
    <property type="molecule type" value="Genomic_DNA"/>
</dbReference>
<dbReference type="PANTHER" id="PTHR43520">
    <property type="entry name" value="ATP7, ISOFORM B"/>
    <property type="match status" value="1"/>
</dbReference>
<dbReference type="GO" id="GO:0016887">
    <property type="term" value="F:ATP hydrolysis activity"/>
    <property type="evidence" value="ECO:0007669"/>
    <property type="project" value="InterPro"/>
</dbReference>
<dbReference type="Pfam" id="PF00702">
    <property type="entry name" value="Hydrolase"/>
    <property type="match status" value="1"/>
</dbReference>
<keyword evidence="8" id="KW-1278">Translocase</keyword>
<dbReference type="Pfam" id="PF00122">
    <property type="entry name" value="E1-E2_ATPase"/>
    <property type="match status" value="1"/>
</dbReference>
<dbReference type="GO" id="GO:0055070">
    <property type="term" value="P:copper ion homeostasis"/>
    <property type="evidence" value="ECO:0007669"/>
    <property type="project" value="TreeGrafter"/>
</dbReference>
<name>A0A9W7GL92_9STRA</name>
<dbReference type="InterPro" id="IPR001757">
    <property type="entry name" value="P_typ_ATPase"/>
</dbReference>
<evidence type="ECO:0000256" key="2">
    <source>
        <dbReference type="ARBA" id="ARBA00006024"/>
    </source>
</evidence>
<dbReference type="NCBIfam" id="TIGR01525">
    <property type="entry name" value="ATPase-IB_hvy"/>
    <property type="match status" value="1"/>
</dbReference>
<keyword evidence="5 11" id="KW-0479">Metal-binding</keyword>
<dbReference type="PROSITE" id="PS01047">
    <property type="entry name" value="HMA_1"/>
    <property type="match status" value="1"/>
</dbReference>
<evidence type="ECO:0000256" key="6">
    <source>
        <dbReference type="ARBA" id="ARBA00022741"/>
    </source>
</evidence>
<dbReference type="AlphaFoldDB" id="A0A9W7GL92"/>
<evidence type="ECO:0000256" key="1">
    <source>
        <dbReference type="ARBA" id="ARBA00004651"/>
    </source>
</evidence>
<gene>
    <name evidence="14" type="ORF">TrCOL_g5870</name>
</gene>
<feature type="transmembrane region" description="Helical" evidence="11">
    <location>
        <begin position="321"/>
        <end position="340"/>
    </location>
</feature>
<organism evidence="14 15">
    <name type="scientific">Triparma columacea</name>
    <dbReference type="NCBI Taxonomy" id="722753"/>
    <lineage>
        <taxon>Eukaryota</taxon>
        <taxon>Sar</taxon>
        <taxon>Stramenopiles</taxon>
        <taxon>Ochrophyta</taxon>
        <taxon>Bolidophyceae</taxon>
        <taxon>Parmales</taxon>
        <taxon>Triparmaceae</taxon>
        <taxon>Triparma</taxon>
    </lineage>
</organism>
<feature type="region of interest" description="Disordered" evidence="12">
    <location>
        <begin position="1"/>
        <end position="23"/>
    </location>
</feature>
<comment type="subcellular location">
    <subcellularLocation>
        <location evidence="1">Cell membrane</location>
        <topology evidence="1">Multi-pass membrane protein</topology>
    </subcellularLocation>
    <subcellularLocation>
        <location evidence="11">Membrane</location>
    </subcellularLocation>
</comment>
<dbReference type="FunFam" id="2.70.150.10:FF:000020">
    <property type="entry name" value="Copper-exporting P-type ATPase A"/>
    <property type="match status" value="1"/>
</dbReference>
<proteinExistence type="inferred from homology"/>
<keyword evidence="3" id="KW-1003">Cell membrane</keyword>
<evidence type="ECO:0000313" key="14">
    <source>
        <dbReference type="EMBL" id="GMI47789.1"/>
    </source>
</evidence>
<dbReference type="InterPro" id="IPR006121">
    <property type="entry name" value="HMA_dom"/>
</dbReference>
<dbReference type="InterPro" id="IPR023214">
    <property type="entry name" value="HAD_sf"/>
</dbReference>
<evidence type="ECO:0000256" key="5">
    <source>
        <dbReference type="ARBA" id="ARBA00022723"/>
    </source>
</evidence>
<dbReference type="PRINTS" id="PR00119">
    <property type="entry name" value="CATATPASE"/>
</dbReference>